<feature type="transmembrane region" description="Helical" evidence="5">
    <location>
        <begin position="246"/>
        <end position="265"/>
    </location>
</feature>
<gene>
    <name evidence="7" type="primary">exuT</name>
    <name evidence="7" type="ORF">PEDI_47830</name>
</gene>
<comment type="subcellular location">
    <subcellularLocation>
        <location evidence="1">Membrane</location>
        <topology evidence="1">Multi-pass membrane protein</topology>
    </subcellularLocation>
</comment>
<dbReference type="PROSITE" id="PS50850">
    <property type="entry name" value="MFS"/>
    <property type="match status" value="1"/>
</dbReference>
<evidence type="ECO:0000256" key="2">
    <source>
        <dbReference type="ARBA" id="ARBA00022692"/>
    </source>
</evidence>
<dbReference type="Pfam" id="PF07690">
    <property type="entry name" value="MFS_1"/>
    <property type="match status" value="1"/>
</dbReference>
<protein>
    <submittedName>
        <fullName evidence="7">Hexuronate transporter</fullName>
    </submittedName>
</protein>
<reference evidence="7 8" key="1">
    <citation type="submission" date="2021-12" db="EMBL/GenBank/DDBJ databases">
        <title>Genome sequencing of bacteria with rrn-lacking chromosome and rrn-plasmid.</title>
        <authorList>
            <person name="Anda M."/>
            <person name="Iwasaki W."/>
        </authorList>
    </citation>
    <scope>NUCLEOTIDE SEQUENCE [LARGE SCALE GENOMIC DNA]</scope>
    <source>
        <strain evidence="7 8">NBRC 15940</strain>
    </source>
</reference>
<keyword evidence="8" id="KW-1185">Reference proteome</keyword>
<evidence type="ECO:0000259" key="6">
    <source>
        <dbReference type="PROSITE" id="PS50850"/>
    </source>
</evidence>
<proteinExistence type="predicted"/>
<dbReference type="Proteomes" id="UP001310022">
    <property type="component" value="Unassembled WGS sequence"/>
</dbReference>
<feature type="transmembrane region" description="Helical" evidence="5">
    <location>
        <begin position="113"/>
        <end position="131"/>
    </location>
</feature>
<dbReference type="InterPro" id="IPR020846">
    <property type="entry name" value="MFS_dom"/>
</dbReference>
<feature type="transmembrane region" description="Helical" evidence="5">
    <location>
        <begin position="377"/>
        <end position="396"/>
    </location>
</feature>
<dbReference type="SUPFAM" id="SSF103473">
    <property type="entry name" value="MFS general substrate transporter"/>
    <property type="match status" value="1"/>
</dbReference>
<accession>A0AAN4W3X1</accession>
<dbReference type="PANTHER" id="PTHR11662:SF285">
    <property type="entry name" value="HEXURONATE TRANSPORTER"/>
    <property type="match status" value="1"/>
</dbReference>
<dbReference type="CDD" id="cd17319">
    <property type="entry name" value="MFS_ExuT_GudP_like"/>
    <property type="match status" value="1"/>
</dbReference>
<feature type="transmembrane region" description="Helical" evidence="5">
    <location>
        <begin position="20"/>
        <end position="40"/>
    </location>
</feature>
<feature type="transmembrane region" description="Helical" evidence="5">
    <location>
        <begin position="152"/>
        <end position="174"/>
    </location>
</feature>
<evidence type="ECO:0000256" key="5">
    <source>
        <dbReference type="SAM" id="Phobius"/>
    </source>
</evidence>
<sequence>MQREPQVVEAKQQGGSKYRYRILAMLFVATTINYMDRSIIGVLGPTLIEHVFHWTKMEYAQINMVFKFAYALGMLGMGGVIDRFGTRIGYILAIGIWSVFGMLHALVQPAFGFIGFCMARAGLGFGEAGNFPAAVKTVAEWYPKKDRAFATGIFNAGSNIGAILAPLAIPLVVLPDGTNWQFAFLMTGAFSFIWVLVWIKIYKKPEEHPKVSQEELAYIQSDVEEGEIEQEKEKMSWAKVLPLKQTWAFAIGKITDAVWWFYLFWGSLFLHDQFGLDLHGLALPMIIVFLIADVGSIAGGYLPKIFLNRGASLNVARKLTLLICALFILPAMFVPYMSNQWYAVLLMAFAAGGHQAWSANLFTVASDTMPKKATASVVGIGGMIGALAGMLADFSLGSVLTASGKEGYVFAFAIAGSIYLVCLALIHLIIPKLERAKI</sequence>
<feature type="transmembrane region" description="Helical" evidence="5">
    <location>
        <begin position="319"/>
        <end position="336"/>
    </location>
</feature>
<evidence type="ECO:0000256" key="4">
    <source>
        <dbReference type="ARBA" id="ARBA00023136"/>
    </source>
</evidence>
<keyword evidence="4 5" id="KW-0472">Membrane</keyword>
<comment type="caution">
    <text evidence="7">The sequence shown here is derived from an EMBL/GenBank/DDBJ whole genome shotgun (WGS) entry which is preliminary data.</text>
</comment>
<evidence type="ECO:0000313" key="8">
    <source>
        <dbReference type="Proteomes" id="UP001310022"/>
    </source>
</evidence>
<evidence type="ECO:0000313" key="7">
    <source>
        <dbReference type="EMBL" id="GJM64231.1"/>
    </source>
</evidence>
<dbReference type="GO" id="GO:0016020">
    <property type="term" value="C:membrane"/>
    <property type="evidence" value="ECO:0007669"/>
    <property type="project" value="UniProtKB-SubCell"/>
</dbReference>
<evidence type="ECO:0000256" key="3">
    <source>
        <dbReference type="ARBA" id="ARBA00022989"/>
    </source>
</evidence>
<dbReference type="EMBL" id="BQKE01000004">
    <property type="protein sequence ID" value="GJM64231.1"/>
    <property type="molecule type" value="Genomic_DNA"/>
</dbReference>
<dbReference type="InterPro" id="IPR011701">
    <property type="entry name" value="MFS"/>
</dbReference>
<feature type="transmembrane region" description="Helical" evidence="5">
    <location>
        <begin position="180"/>
        <end position="199"/>
    </location>
</feature>
<evidence type="ECO:0000256" key="1">
    <source>
        <dbReference type="ARBA" id="ARBA00004141"/>
    </source>
</evidence>
<feature type="transmembrane region" description="Helical" evidence="5">
    <location>
        <begin position="88"/>
        <end position="107"/>
    </location>
</feature>
<dbReference type="InterPro" id="IPR036259">
    <property type="entry name" value="MFS_trans_sf"/>
</dbReference>
<feature type="transmembrane region" description="Helical" evidence="5">
    <location>
        <begin position="60"/>
        <end position="81"/>
    </location>
</feature>
<feature type="transmembrane region" description="Helical" evidence="5">
    <location>
        <begin position="408"/>
        <end position="430"/>
    </location>
</feature>
<dbReference type="Gene3D" id="1.20.1250.20">
    <property type="entry name" value="MFS general substrate transporter like domains"/>
    <property type="match status" value="2"/>
</dbReference>
<feature type="domain" description="Major facilitator superfamily (MFS) profile" evidence="6">
    <location>
        <begin position="22"/>
        <end position="434"/>
    </location>
</feature>
<feature type="transmembrane region" description="Helical" evidence="5">
    <location>
        <begin position="342"/>
        <end position="365"/>
    </location>
</feature>
<dbReference type="AlphaFoldDB" id="A0AAN4W3X1"/>
<keyword evidence="2 5" id="KW-0812">Transmembrane</keyword>
<feature type="transmembrane region" description="Helical" evidence="5">
    <location>
        <begin position="285"/>
        <end position="307"/>
    </location>
</feature>
<keyword evidence="3 5" id="KW-1133">Transmembrane helix</keyword>
<dbReference type="InterPro" id="IPR050382">
    <property type="entry name" value="MFS_Na/Anion_cotransporter"/>
</dbReference>
<dbReference type="PANTHER" id="PTHR11662">
    <property type="entry name" value="SOLUTE CARRIER FAMILY 17"/>
    <property type="match status" value="1"/>
</dbReference>
<name>A0AAN4W3X1_9BACT</name>
<organism evidence="7 8">
    <name type="scientific">Persicobacter diffluens</name>
    <dbReference type="NCBI Taxonomy" id="981"/>
    <lineage>
        <taxon>Bacteria</taxon>
        <taxon>Pseudomonadati</taxon>
        <taxon>Bacteroidota</taxon>
        <taxon>Cytophagia</taxon>
        <taxon>Cytophagales</taxon>
        <taxon>Persicobacteraceae</taxon>
        <taxon>Persicobacter</taxon>
    </lineage>
</organism>
<dbReference type="GO" id="GO:0015134">
    <property type="term" value="F:hexuronate transmembrane transporter activity"/>
    <property type="evidence" value="ECO:0007669"/>
    <property type="project" value="TreeGrafter"/>
</dbReference>